<keyword evidence="3" id="KW-1185">Reference proteome</keyword>
<evidence type="ECO:0000313" key="2">
    <source>
        <dbReference type="EMBL" id="MFC7068611.1"/>
    </source>
</evidence>
<reference evidence="2 3" key="1">
    <citation type="journal article" date="2019" name="Int. J. Syst. Evol. Microbiol.">
        <title>The Global Catalogue of Microorganisms (GCM) 10K type strain sequencing project: providing services to taxonomists for standard genome sequencing and annotation.</title>
        <authorList>
            <consortium name="The Broad Institute Genomics Platform"/>
            <consortium name="The Broad Institute Genome Sequencing Center for Infectious Disease"/>
            <person name="Wu L."/>
            <person name="Ma J."/>
        </authorList>
    </citation>
    <scope>NUCLEOTIDE SEQUENCE [LARGE SCALE GENOMIC DNA]</scope>
    <source>
        <strain evidence="2 3">DT31</strain>
    </source>
</reference>
<accession>A0ABD5WBB0</accession>
<feature type="domain" description="Halobacterial output" evidence="1">
    <location>
        <begin position="5"/>
        <end position="73"/>
    </location>
</feature>
<dbReference type="InterPro" id="IPR040624">
    <property type="entry name" value="HalOD1"/>
</dbReference>
<comment type="caution">
    <text evidence="2">The sequence shown here is derived from an EMBL/GenBank/DDBJ whole genome shotgun (WGS) entry which is preliminary data.</text>
</comment>
<protein>
    <submittedName>
        <fullName evidence="2">HalOD1 output domain-containing protein</fullName>
    </submittedName>
</protein>
<organism evidence="2 3">
    <name type="scientific">Halobaculum lipolyticum</name>
    <dbReference type="NCBI Taxonomy" id="3032001"/>
    <lineage>
        <taxon>Archaea</taxon>
        <taxon>Methanobacteriati</taxon>
        <taxon>Methanobacteriota</taxon>
        <taxon>Stenosarchaea group</taxon>
        <taxon>Halobacteria</taxon>
        <taxon>Halobacteriales</taxon>
        <taxon>Haloferacaceae</taxon>
        <taxon>Halobaculum</taxon>
    </lineage>
</organism>
<dbReference type="AlphaFoldDB" id="A0ABD5WBB0"/>
<proteinExistence type="predicted"/>
<dbReference type="RefSeq" id="WP_284033579.1">
    <property type="nucleotide sequence ID" value="NZ_CP126155.1"/>
</dbReference>
<dbReference type="EMBL" id="JBHTAH010000002">
    <property type="protein sequence ID" value="MFC7068611.1"/>
    <property type="molecule type" value="Genomic_DNA"/>
</dbReference>
<evidence type="ECO:0000313" key="3">
    <source>
        <dbReference type="Proteomes" id="UP001596461"/>
    </source>
</evidence>
<dbReference type="Proteomes" id="UP001596461">
    <property type="component" value="Unassembled WGS sequence"/>
</dbReference>
<dbReference type="Pfam" id="PF18545">
    <property type="entry name" value="HalOD1"/>
    <property type="match status" value="1"/>
</dbReference>
<evidence type="ECO:0000259" key="1">
    <source>
        <dbReference type="Pfam" id="PF18545"/>
    </source>
</evidence>
<name>A0ABD5WBB0_9EURY</name>
<dbReference type="GeneID" id="81126871"/>
<gene>
    <name evidence="2" type="ORF">ACFQL9_03080</name>
</gene>
<sequence>MYDPDTFVERVIDAVGAAADRPPEQLPPLYESIDTEALATVLGHAHDRPAAQPRIEFPYAGFTVRVTTYTVAVVEEGDDRRDATTVETRRLR</sequence>